<proteinExistence type="predicted"/>
<sequence length="246" mass="26794">MVVLGIDIGGTGMKAAPVDTRTGSFMEDRFRIPTPSPATPDAMIATVKAIVEHFDWKGIIGIGFPAAIKKEIVMTASNIDEKWIGLNAGKAFEMATGCPTHLINDVDAAGLAEVKFGAGKKEKGSVIMVAAGTGIGTSIFYKKRLFPNTELGYIMVNNTFGEHYASASVKEKQELDWDVWGKRFNEYLKRLEFLLWPDLIVVGGGISKKHKEFFRYLDLDTKVVPAKLRNNAGIIGAALAAKKELT</sequence>
<dbReference type="Proteomes" id="UP001302349">
    <property type="component" value="Chromosome"/>
</dbReference>
<name>A0ABZ0IVI3_9BACT</name>
<dbReference type="Pfam" id="PF00480">
    <property type="entry name" value="ROK"/>
    <property type="match status" value="1"/>
</dbReference>
<keyword evidence="2" id="KW-1185">Reference proteome</keyword>
<reference evidence="1 2" key="1">
    <citation type="journal article" date="2023" name="Microbiol. Resour. Announc.">
        <title>Complete Genome Sequence of Imperialibacter roseus strain P4T.</title>
        <authorList>
            <person name="Tizabi D.R."/>
            <person name="Bachvaroff T."/>
            <person name="Hill R.T."/>
        </authorList>
    </citation>
    <scope>NUCLEOTIDE SEQUENCE [LARGE SCALE GENOMIC DNA]</scope>
    <source>
        <strain evidence="1 2">P4T</strain>
    </source>
</reference>
<dbReference type="EMBL" id="CP136051">
    <property type="protein sequence ID" value="WOK09063.1"/>
    <property type="molecule type" value="Genomic_DNA"/>
</dbReference>
<dbReference type="SUPFAM" id="SSF53067">
    <property type="entry name" value="Actin-like ATPase domain"/>
    <property type="match status" value="1"/>
</dbReference>
<dbReference type="InterPro" id="IPR043129">
    <property type="entry name" value="ATPase_NBD"/>
</dbReference>
<dbReference type="CDD" id="cd24058">
    <property type="entry name" value="ASKHA_NBD_ROK_PPGK"/>
    <property type="match status" value="1"/>
</dbReference>
<accession>A0ABZ0IVI3</accession>
<evidence type="ECO:0000313" key="2">
    <source>
        <dbReference type="Proteomes" id="UP001302349"/>
    </source>
</evidence>
<dbReference type="InterPro" id="IPR000600">
    <property type="entry name" value="ROK"/>
</dbReference>
<dbReference type="PANTHER" id="PTHR18964:SF146">
    <property type="entry name" value="POLYPHOSPHATE GLUCOKINASE"/>
    <property type="match status" value="1"/>
</dbReference>
<protein>
    <submittedName>
        <fullName evidence="1">ROK family protein</fullName>
    </submittedName>
</protein>
<dbReference type="PANTHER" id="PTHR18964">
    <property type="entry name" value="ROK (REPRESSOR, ORF, KINASE) FAMILY"/>
    <property type="match status" value="1"/>
</dbReference>
<dbReference type="NCBIfam" id="NF045942">
    <property type="entry name" value="PolPhglucPhase"/>
    <property type="match status" value="1"/>
</dbReference>
<dbReference type="RefSeq" id="WP_317491687.1">
    <property type="nucleotide sequence ID" value="NZ_CP136051.1"/>
</dbReference>
<dbReference type="Gene3D" id="3.30.420.40">
    <property type="match status" value="2"/>
</dbReference>
<evidence type="ECO:0000313" key="1">
    <source>
        <dbReference type="EMBL" id="WOK09063.1"/>
    </source>
</evidence>
<organism evidence="1 2">
    <name type="scientific">Imperialibacter roseus</name>
    <dbReference type="NCBI Taxonomy" id="1324217"/>
    <lineage>
        <taxon>Bacteria</taxon>
        <taxon>Pseudomonadati</taxon>
        <taxon>Bacteroidota</taxon>
        <taxon>Cytophagia</taxon>
        <taxon>Cytophagales</taxon>
        <taxon>Flammeovirgaceae</taxon>
        <taxon>Imperialibacter</taxon>
    </lineage>
</organism>
<gene>
    <name evidence="1" type="ORF">RT717_10495</name>
</gene>